<keyword evidence="1" id="KW-0472">Membrane</keyword>
<sequence length="196" mass="20810">MKLPAAWQVRDVVLTTAALACLYFLAYGLVWAVITPLQEGLLPEITRFASLLFLPHGIRVLATALVGGKAVPGLVLGELAGNYLLWGIHDPVTLLLASLIAGTVTWAVFEGLFVLRINAFYLRVTDEPPPFHTLMLAGILASAANAFLLTSLLEPDLGAGSVMAILAAYMTGDITGLLAVLLGAHYIMPLVSRACE</sequence>
<dbReference type="EMBL" id="QKVK01000006">
    <property type="protein sequence ID" value="PZF76331.1"/>
    <property type="molecule type" value="Genomic_DNA"/>
</dbReference>
<proteinExistence type="predicted"/>
<dbReference type="AlphaFoldDB" id="A0A2W2ALR4"/>
<reference evidence="3" key="1">
    <citation type="submission" date="2018-06" db="EMBL/GenBank/DDBJ databases">
        <title>Aestuariibacter litoralis strain KCTC 52945T.</title>
        <authorList>
            <person name="Li X."/>
            <person name="Salam N."/>
            <person name="Li J.-L."/>
            <person name="Chen Y.-M."/>
            <person name="Yang Z.-W."/>
            <person name="Zhang L.-Y."/>
            <person name="Han M.-X."/>
            <person name="Xiao M."/>
            <person name="Li W.-J."/>
        </authorList>
    </citation>
    <scope>NUCLEOTIDE SEQUENCE [LARGE SCALE GENOMIC DNA]</scope>
    <source>
        <strain evidence="3">KCTC 52945</strain>
    </source>
</reference>
<organism evidence="2 3">
    <name type="scientific">Aestuariivirga litoralis</name>
    <dbReference type="NCBI Taxonomy" id="2650924"/>
    <lineage>
        <taxon>Bacteria</taxon>
        <taxon>Pseudomonadati</taxon>
        <taxon>Pseudomonadota</taxon>
        <taxon>Alphaproteobacteria</taxon>
        <taxon>Hyphomicrobiales</taxon>
        <taxon>Aestuariivirgaceae</taxon>
        <taxon>Aestuariivirga</taxon>
    </lineage>
</organism>
<dbReference type="Proteomes" id="UP000248795">
    <property type="component" value="Unassembled WGS sequence"/>
</dbReference>
<keyword evidence="3" id="KW-1185">Reference proteome</keyword>
<feature type="transmembrane region" description="Helical" evidence="1">
    <location>
        <begin position="134"/>
        <end position="153"/>
    </location>
</feature>
<evidence type="ECO:0000256" key="1">
    <source>
        <dbReference type="SAM" id="Phobius"/>
    </source>
</evidence>
<keyword evidence="1" id="KW-1133">Transmembrane helix</keyword>
<evidence type="ECO:0008006" key="4">
    <source>
        <dbReference type="Google" id="ProtNLM"/>
    </source>
</evidence>
<protein>
    <recommendedName>
        <fullName evidence="4">MASE1 domain-containing protein</fullName>
    </recommendedName>
</protein>
<comment type="caution">
    <text evidence="2">The sequence shown here is derived from an EMBL/GenBank/DDBJ whole genome shotgun (WGS) entry which is preliminary data.</text>
</comment>
<gene>
    <name evidence="2" type="ORF">DK847_14195</name>
</gene>
<dbReference type="RefSeq" id="WP_111199168.1">
    <property type="nucleotide sequence ID" value="NZ_QKVK01000006.1"/>
</dbReference>
<accession>A0A2W2ALR4</accession>
<evidence type="ECO:0000313" key="3">
    <source>
        <dbReference type="Proteomes" id="UP000248795"/>
    </source>
</evidence>
<name>A0A2W2ALR4_9HYPH</name>
<feature type="transmembrane region" description="Helical" evidence="1">
    <location>
        <begin position="92"/>
        <end position="113"/>
    </location>
</feature>
<feature type="transmembrane region" description="Helical" evidence="1">
    <location>
        <begin position="12"/>
        <end position="34"/>
    </location>
</feature>
<keyword evidence="1" id="KW-0812">Transmembrane</keyword>
<feature type="transmembrane region" description="Helical" evidence="1">
    <location>
        <begin position="159"/>
        <end position="184"/>
    </location>
</feature>
<evidence type="ECO:0000313" key="2">
    <source>
        <dbReference type="EMBL" id="PZF76331.1"/>
    </source>
</evidence>